<keyword evidence="1" id="KW-1133">Transmembrane helix</keyword>
<dbReference type="AlphaFoldDB" id="A0A0D2J5I7"/>
<feature type="transmembrane region" description="Helical" evidence="1">
    <location>
        <begin position="23"/>
        <end position="40"/>
    </location>
</feature>
<keyword evidence="1" id="KW-0812">Transmembrane</keyword>
<evidence type="ECO:0000256" key="1">
    <source>
        <dbReference type="SAM" id="Phobius"/>
    </source>
</evidence>
<evidence type="ECO:0000313" key="2">
    <source>
        <dbReference type="EMBL" id="KIX10951.1"/>
    </source>
</evidence>
<keyword evidence="1" id="KW-0472">Membrane</keyword>
<reference evidence="2 3" key="1">
    <citation type="submission" date="2013-11" db="EMBL/GenBank/DDBJ databases">
        <title>Metagenomic analysis of a methanogenic consortium involved in long chain n-alkane degradation.</title>
        <authorList>
            <person name="Davidova I.A."/>
            <person name="Callaghan A.V."/>
            <person name="Wawrik B."/>
            <person name="Pruitt S."/>
            <person name="Marks C."/>
            <person name="Duncan K.E."/>
            <person name="Suflita J.M."/>
        </authorList>
    </citation>
    <scope>NUCLEOTIDE SEQUENCE [LARGE SCALE GENOMIC DNA]</scope>
    <source>
        <strain evidence="2 3">SPR</strain>
    </source>
</reference>
<protein>
    <recommendedName>
        <fullName evidence="4">VanZ-like domain-containing protein</fullName>
    </recommendedName>
</protein>
<gene>
    <name evidence="2" type="ORF">X474_27545</name>
</gene>
<proteinExistence type="predicted"/>
<dbReference type="InParanoid" id="A0A0D2J5I7"/>
<dbReference type="OrthoDB" id="6660115at2"/>
<evidence type="ECO:0000313" key="3">
    <source>
        <dbReference type="Proteomes" id="UP000032233"/>
    </source>
</evidence>
<comment type="caution">
    <text evidence="2">The sequence shown here is derived from an EMBL/GenBank/DDBJ whole genome shotgun (WGS) entry which is preliminary data.</text>
</comment>
<feature type="transmembrane region" description="Helical" evidence="1">
    <location>
        <begin position="77"/>
        <end position="98"/>
    </location>
</feature>
<accession>A0A0D2J5I7</accession>
<keyword evidence="3" id="KW-1185">Reference proteome</keyword>
<name>A0A0D2J5I7_9BACT</name>
<sequence length="114" mass="13401">MESSGYQSFKSLILEVLPLSKDAIHIHMGLMVLFLAVFIWRRGRLDYLSLLPVFMAAGAMEFLDLRDDLLLLGYMRWFASVHDLINTVFWPTIIVIAYKWVETRKTYNLPFKRD</sequence>
<dbReference type="Proteomes" id="UP000032233">
    <property type="component" value="Unassembled WGS sequence"/>
</dbReference>
<feature type="transmembrane region" description="Helical" evidence="1">
    <location>
        <begin position="47"/>
        <end position="65"/>
    </location>
</feature>
<dbReference type="EMBL" id="AZAC01000078">
    <property type="protein sequence ID" value="KIX10951.1"/>
    <property type="molecule type" value="Genomic_DNA"/>
</dbReference>
<organism evidence="2 3">
    <name type="scientific">Dethiosulfatarculus sandiegensis</name>
    <dbReference type="NCBI Taxonomy" id="1429043"/>
    <lineage>
        <taxon>Bacteria</taxon>
        <taxon>Pseudomonadati</taxon>
        <taxon>Thermodesulfobacteriota</taxon>
        <taxon>Desulfarculia</taxon>
        <taxon>Desulfarculales</taxon>
        <taxon>Desulfarculaceae</taxon>
        <taxon>Dethiosulfatarculus</taxon>
    </lineage>
</organism>
<evidence type="ECO:0008006" key="4">
    <source>
        <dbReference type="Google" id="ProtNLM"/>
    </source>
</evidence>